<evidence type="ECO:0000256" key="5">
    <source>
        <dbReference type="HAMAP-Rule" id="MF_00014"/>
    </source>
</evidence>
<dbReference type="NCBIfam" id="TIGR02273">
    <property type="entry name" value="16S_RimM"/>
    <property type="match status" value="1"/>
</dbReference>
<keyword evidence="4 5" id="KW-0143">Chaperone</keyword>
<comment type="subcellular location">
    <subcellularLocation>
        <location evidence="5">Cytoplasm</location>
    </subcellularLocation>
</comment>
<evidence type="ECO:0000313" key="8">
    <source>
        <dbReference type="EMBL" id="SNB60979.1"/>
    </source>
</evidence>
<accession>A0A212QNR6</accession>
<dbReference type="GO" id="GO:0005840">
    <property type="term" value="C:ribosome"/>
    <property type="evidence" value="ECO:0007669"/>
    <property type="project" value="InterPro"/>
</dbReference>
<evidence type="ECO:0000256" key="3">
    <source>
        <dbReference type="ARBA" id="ARBA00022552"/>
    </source>
</evidence>
<dbReference type="Pfam" id="PF24986">
    <property type="entry name" value="PRC_RimM"/>
    <property type="match status" value="1"/>
</dbReference>
<dbReference type="PANTHER" id="PTHR33692:SF1">
    <property type="entry name" value="RIBOSOME MATURATION FACTOR RIMM"/>
    <property type="match status" value="1"/>
</dbReference>
<protein>
    <recommendedName>
        <fullName evidence="5">Ribosome maturation factor RimM</fullName>
    </recommendedName>
</protein>
<proteinExistence type="inferred from homology"/>
<feature type="domain" description="RimM N-terminal" evidence="6">
    <location>
        <begin position="11"/>
        <end position="90"/>
    </location>
</feature>
<dbReference type="Pfam" id="PF01782">
    <property type="entry name" value="RimM"/>
    <property type="match status" value="1"/>
</dbReference>
<sequence>MPASEPSRFVCVAAIAAAHGVRGAMKLKCFTADPEAVAGYGPLYDANGKALFTVRIQSSTKDGVIVTAPGIMDRDAASSLRGTLLYIPRDALPPLADDEFYLDDLVGLICLDEVGQKCGHVVAVYNFGAGDIVEIRGEDGREHMLPFTRDYFPDVDSAKGRVTVRLPGELVASAER</sequence>
<dbReference type="InterPro" id="IPR009000">
    <property type="entry name" value="Transl_B-barrel_sf"/>
</dbReference>
<evidence type="ECO:0000259" key="7">
    <source>
        <dbReference type="Pfam" id="PF24986"/>
    </source>
</evidence>
<dbReference type="GO" id="GO:0042274">
    <property type="term" value="P:ribosomal small subunit biogenesis"/>
    <property type="evidence" value="ECO:0007669"/>
    <property type="project" value="UniProtKB-UniRule"/>
</dbReference>
<keyword evidence="9" id="KW-1185">Reference proteome</keyword>
<dbReference type="GO" id="GO:0005737">
    <property type="term" value="C:cytoplasm"/>
    <property type="evidence" value="ECO:0007669"/>
    <property type="project" value="UniProtKB-SubCell"/>
</dbReference>
<organism evidence="8 9">
    <name type="scientific">Arboricoccus pini</name>
    <dbReference type="NCBI Taxonomy" id="1963835"/>
    <lineage>
        <taxon>Bacteria</taxon>
        <taxon>Pseudomonadati</taxon>
        <taxon>Pseudomonadota</taxon>
        <taxon>Alphaproteobacteria</taxon>
        <taxon>Geminicoccales</taxon>
        <taxon>Geminicoccaceae</taxon>
        <taxon>Arboricoccus</taxon>
    </lineage>
</organism>
<evidence type="ECO:0000259" key="6">
    <source>
        <dbReference type="Pfam" id="PF01782"/>
    </source>
</evidence>
<dbReference type="SUPFAM" id="SSF50447">
    <property type="entry name" value="Translation proteins"/>
    <property type="match status" value="1"/>
</dbReference>
<comment type="function">
    <text evidence="5">An accessory protein needed during the final step in the assembly of 30S ribosomal subunit, possibly for assembly of the head region. Essential for efficient processing of 16S rRNA. May be needed both before and after RbfA during the maturation of 16S rRNA. It has affinity for free ribosomal 30S subunits but not for 70S ribosomes.</text>
</comment>
<evidence type="ECO:0000313" key="9">
    <source>
        <dbReference type="Proteomes" id="UP000197065"/>
    </source>
</evidence>
<dbReference type="InterPro" id="IPR036976">
    <property type="entry name" value="RimM_N_sf"/>
</dbReference>
<dbReference type="Gene3D" id="2.40.30.60">
    <property type="entry name" value="RimM"/>
    <property type="match status" value="1"/>
</dbReference>
<dbReference type="InterPro" id="IPR011961">
    <property type="entry name" value="RimM"/>
</dbReference>
<dbReference type="RefSeq" id="WP_088559975.1">
    <property type="nucleotide sequence ID" value="NZ_FYEH01000002.1"/>
</dbReference>
<comment type="subunit">
    <text evidence="5">Binds ribosomal protein uS19.</text>
</comment>
<keyword evidence="1 5" id="KW-0963">Cytoplasm</keyword>
<dbReference type="PANTHER" id="PTHR33692">
    <property type="entry name" value="RIBOSOME MATURATION FACTOR RIMM"/>
    <property type="match status" value="1"/>
</dbReference>
<dbReference type="AlphaFoldDB" id="A0A212QNR6"/>
<keyword evidence="3 5" id="KW-0698">rRNA processing</keyword>
<dbReference type="InterPro" id="IPR056792">
    <property type="entry name" value="PRC_RimM"/>
</dbReference>
<evidence type="ECO:0000256" key="4">
    <source>
        <dbReference type="ARBA" id="ARBA00023186"/>
    </source>
</evidence>
<dbReference type="Gene3D" id="2.30.30.240">
    <property type="entry name" value="PRC-barrel domain"/>
    <property type="match status" value="1"/>
</dbReference>
<dbReference type="GO" id="GO:0006364">
    <property type="term" value="P:rRNA processing"/>
    <property type="evidence" value="ECO:0007669"/>
    <property type="project" value="UniProtKB-UniRule"/>
</dbReference>
<reference evidence="8 9" key="1">
    <citation type="submission" date="2017-06" db="EMBL/GenBank/DDBJ databases">
        <authorList>
            <person name="Kim H.J."/>
            <person name="Triplett B.A."/>
        </authorList>
    </citation>
    <scope>NUCLEOTIDE SEQUENCE [LARGE SCALE GENOMIC DNA]</scope>
    <source>
        <strain evidence="8 9">B29T1</strain>
    </source>
</reference>
<dbReference type="GO" id="GO:0043022">
    <property type="term" value="F:ribosome binding"/>
    <property type="evidence" value="ECO:0007669"/>
    <property type="project" value="InterPro"/>
</dbReference>
<gene>
    <name evidence="5" type="primary">rimM</name>
    <name evidence="8" type="ORF">SAMN07250955_10296</name>
</gene>
<dbReference type="OrthoDB" id="9788191at2"/>
<name>A0A212QNR6_9PROT</name>
<dbReference type="Proteomes" id="UP000197065">
    <property type="component" value="Unassembled WGS sequence"/>
</dbReference>
<feature type="domain" description="Ribosome maturation factor RimM PRC barrel" evidence="7">
    <location>
        <begin position="103"/>
        <end position="170"/>
    </location>
</feature>
<comment type="domain">
    <text evidence="5">The PRC barrel domain binds ribosomal protein uS19.</text>
</comment>
<dbReference type="InterPro" id="IPR002676">
    <property type="entry name" value="RimM_N"/>
</dbReference>
<dbReference type="InterPro" id="IPR011033">
    <property type="entry name" value="PRC_barrel-like_sf"/>
</dbReference>
<evidence type="ECO:0000256" key="2">
    <source>
        <dbReference type="ARBA" id="ARBA00022517"/>
    </source>
</evidence>
<evidence type="ECO:0000256" key="1">
    <source>
        <dbReference type="ARBA" id="ARBA00022490"/>
    </source>
</evidence>
<dbReference type="EMBL" id="FYEH01000002">
    <property type="protein sequence ID" value="SNB60979.1"/>
    <property type="molecule type" value="Genomic_DNA"/>
</dbReference>
<dbReference type="SUPFAM" id="SSF50346">
    <property type="entry name" value="PRC-barrel domain"/>
    <property type="match status" value="1"/>
</dbReference>
<dbReference type="HAMAP" id="MF_00014">
    <property type="entry name" value="Ribosome_mat_RimM"/>
    <property type="match status" value="1"/>
</dbReference>
<comment type="similarity">
    <text evidence="5">Belongs to the RimM family.</text>
</comment>
<keyword evidence="2 5" id="KW-0690">Ribosome biogenesis</keyword>